<sequence>MTIRTTRTTVSFANPFVLQGLEGTQPAGEYVVVTDDEQIEGLSRIAYRRVATLLQTPARSAPQLLIQFYSVSQTELDAALMKDRHQTVVRH</sequence>
<proteinExistence type="predicted"/>
<organism evidence="1 2">
    <name type="scientific">Bradyrhizobium diazoefficiens</name>
    <dbReference type="NCBI Taxonomy" id="1355477"/>
    <lineage>
        <taxon>Bacteria</taxon>
        <taxon>Pseudomonadati</taxon>
        <taxon>Pseudomonadota</taxon>
        <taxon>Alphaproteobacteria</taxon>
        <taxon>Hyphomicrobiales</taxon>
        <taxon>Nitrobacteraceae</taxon>
        <taxon>Bradyrhizobium</taxon>
    </lineage>
</organism>
<dbReference type="GeneID" id="46489289"/>
<dbReference type="AlphaFoldDB" id="A0A0E3VVJ0"/>
<evidence type="ECO:0000313" key="1">
    <source>
        <dbReference type="EMBL" id="BAR59245.1"/>
    </source>
</evidence>
<protein>
    <submittedName>
        <fullName evidence="1">Uncharacterized protein</fullName>
    </submittedName>
</protein>
<dbReference type="OMA" id="RVATFIH"/>
<name>A0A0E3VVJ0_9BRAD</name>
<evidence type="ECO:0000313" key="2">
    <source>
        <dbReference type="Proteomes" id="UP000063308"/>
    </source>
</evidence>
<accession>A0A0E3VVJ0</accession>
<gene>
    <name evidence="1" type="ORF">NK6_6091</name>
</gene>
<dbReference type="RefSeq" id="WP_011085033.1">
    <property type="nucleotide sequence ID" value="NZ_AJQI01000253.1"/>
</dbReference>
<reference evidence="1 2" key="1">
    <citation type="submission" date="2014-11" db="EMBL/GenBank/DDBJ databases">
        <title>Symbiosis island explosion on the genome of extra-slow-growing strains of soybean bradyrhizobia with massive insertion sequences.</title>
        <authorList>
            <person name="Iida T."/>
            <person name="Minamisawa K."/>
        </authorList>
    </citation>
    <scope>NUCLEOTIDE SEQUENCE [LARGE SCALE GENOMIC DNA]</scope>
    <source>
        <strain evidence="1 2">NK6</strain>
    </source>
</reference>
<dbReference type="EMBL" id="AP014685">
    <property type="protein sequence ID" value="BAR59245.1"/>
    <property type="molecule type" value="Genomic_DNA"/>
</dbReference>
<dbReference type="Proteomes" id="UP000063308">
    <property type="component" value="Chromosome"/>
</dbReference>